<name>A0A8S3Z0L0_9EUPU</name>
<dbReference type="AlphaFoldDB" id="A0A8S3Z0L0"/>
<keyword evidence="1" id="KW-0812">Transmembrane</keyword>
<reference evidence="2" key="1">
    <citation type="submission" date="2021-04" db="EMBL/GenBank/DDBJ databases">
        <authorList>
            <consortium name="Molecular Ecology Group"/>
        </authorList>
    </citation>
    <scope>NUCLEOTIDE SEQUENCE</scope>
</reference>
<keyword evidence="1" id="KW-1133">Transmembrane helix</keyword>
<feature type="transmembrane region" description="Helical" evidence="1">
    <location>
        <begin position="60"/>
        <end position="81"/>
    </location>
</feature>
<sequence>TAVSSVNGTLVIHIQANSYSSRGVSSNTNLTATHSNNFSTSTLSYEQLSREFYQSYDPSIGLHTAAVLGGILLWLLLYLIYKSKIRKCLVHLIKRMFGEDEESSIGIKSSDEDKDCSSDNNNSNNNSIIRNLVNPSIVIEASPLKANLSLLLLTIS</sequence>
<organism evidence="2 3">
    <name type="scientific">Candidula unifasciata</name>
    <dbReference type="NCBI Taxonomy" id="100452"/>
    <lineage>
        <taxon>Eukaryota</taxon>
        <taxon>Metazoa</taxon>
        <taxon>Spiralia</taxon>
        <taxon>Lophotrochozoa</taxon>
        <taxon>Mollusca</taxon>
        <taxon>Gastropoda</taxon>
        <taxon>Heterobranchia</taxon>
        <taxon>Euthyneura</taxon>
        <taxon>Panpulmonata</taxon>
        <taxon>Eupulmonata</taxon>
        <taxon>Stylommatophora</taxon>
        <taxon>Helicina</taxon>
        <taxon>Helicoidea</taxon>
        <taxon>Geomitridae</taxon>
        <taxon>Candidula</taxon>
    </lineage>
</organism>
<protein>
    <submittedName>
        <fullName evidence="2">Uncharacterized protein</fullName>
    </submittedName>
</protein>
<gene>
    <name evidence="2" type="ORF">CUNI_LOCUS6588</name>
</gene>
<evidence type="ECO:0000256" key="1">
    <source>
        <dbReference type="SAM" id="Phobius"/>
    </source>
</evidence>
<proteinExistence type="predicted"/>
<dbReference type="OrthoDB" id="6153344at2759"/>
<dbReference type="Proteomes" id="UP000678393">
    <property type="component" value="Unassembled WGS sequence"/>
</dbReference>
<keyword evidence="1" id="KW-0472">Membrane</keyword>
<dbReference type="EMBL" id="CAJHNH020001012">
    <property type="protein sequence ID" value="CAG5121030.1"/>
    <property type="molecule type" value="Genomic_DNA"/>
</dbReference>
<comment type="caution">
    <text evidence="2">The sequence shown here is derived from an EMBL/GenBank/DDBJ whole genome shotgun (WGS) entry which is preliminary data.</text>
</comment>
<evidence type="ECO:0000313" key="2">
    <source>
        <dbReference type="EMBL" id="CAG5121030.1"/>
    </source>
</evidence>
<keyword evidence="3" id="KW-1185">Reference proteome</keyword>
<feature type="non-terminal residue" evidence="2">
    <location>
        <position position="1"/>
    </location>
</feature>
<accession>A0A8S3Z0L0</accession>
<evidence type="ECO:0000313" key="3">
    <source>
        <dbReference type="Proteomes" id="UP000678393"/>
    </source>
</evidence>